<comment type="caution">
    <text evidence="2">The sequence shown here is derived from an EMBL/GenBank/DDBJ whole genome shotgun (WGS) entry which is preliminary data.</text>
</comment>
<dbReference type="GO" id="GO:0016747">
    <property type="term" value="F:acyltransferase activity, transferring groups other than amino-acyl groups"/>
    <property type="evidence" value="ECO:0007669"/>
    <property type="project" value="InterPro"/>
</dbReference>
<dbReference type="Pfam" id="PF00583">
    <property type="entry name" value="Acetyltransf_1"/>
    <property type="match status" value="1"/>
</dbReference>
<dbReference type="OrthoDB" id="9787920at2"/>
<proteinExistence type="predicted"/>
<sequence>MVSFMFSIEVVNDTERRDAVHRRLASDNTERSSVLRSLRGTPAEDSVPLQVYATGEDGELAGGLVGYVQYHWLHIDYLWVDARHRGTGLGGRLVADAEETARLRHGCVGSRVETWDFQAPDFYRKQGYRVVATVEDYPPGVTDYTLIKSLTP</sequence>
<keyword evidence="2" id="KW-0808">Transferase</keyword>
<dbReference type="EMBL" id="VOKX01000108">
    <property type="protein sequence ID" value="KAB7835393.1"/>
    <property type="molecule type" value="Genomic_DNA"/>
</dbReference>
<evidence type="ECO:0000313" key="3">
    <source>
        <dbReference type="Proteomes" id="UP000327000"/>
    </source>
</evidence>
<gene>
    <name evidence="2" type="ORF">FRZ00_27570</name>
</gene>
<dbReference type="Proteomes" id="UP000327000">
    <property type="component" value="Unassembled WGS sequence"/>
</dbReference>
<evidence type="ECO:0000313" key="2">
    <source>
        <dbReference type="EMBL" id="KAB7835393.1"/>
    </source>
</evidence>
<dbReference type="InterPro" id="IPR016181">
    <property type="entry name" value="Acyl_CoA_acyltransferase"/>
</dbReference>
<evidence type="ECO:0000259" key="1">
    <source>
        <dbReference type="PROSITE" id="PS51186"/>
    </source>
</evidence>
<feature type="domain" description="N-acetyltransferase" evidence="1">
    <location>
        <begin position="8"/>
        <end position="151"/>
    </location>
</feature>
<keyword evidence="3" id="KW-1185">Reference proteome</keyword>
<dbReference type="AlphaFoldDB" id="A0A5N5W0Z9"/>
<dbReference type="Gene3D" id="3.40.630.30">
    <property type="match status" value="1"/>
</dbReference>
<dbReference type="SUPFAM" id="SSF55729">
    <property type="entry name" value="Acyl-CoA N-acyltransferases (Nat)"/>
    <property type="match status" value="1"/>
</dbReference>
<accession>A0A5N5W0Z9</accession>
<protein>
    <submittedName>
        <fullName evidence="2">GNAT family N-acetyltransferase</fullName>
    </submittedName>
</protein>
<reference evidence="2 3" key="1">
    <citation type="journal article" date="2019" name="Microb. Cell Fact.">
        <title>Exploring novel herbicidin analogues by transcriptional regulator overexpression and MS/MS molecular networking.</title>
        <authorList>
            <person name="Shi Y."/>
            <person name="Gu R."/>
            <person name="Li Y."/>
            <person name="Wang X."/>
            <person name="Ren W."/>
            <person name="Li X."/>
            <person name="Wang L."/>
            <person name="Xie Y."/>
            <person name="Hong B."/>
        </authorList>
    </citation>
    <scope>NUCLEOTIDE SEQUENCE [LARGE SCALE GENOMIC DNA]</scope>
    <source>
        <strain evidence="2 3">US-43</strain>
    </source>
</reference>
<dbReference type="InterPro" id="IPR000182">
    <property type="entry name" value="GNAT_dom"/>
</dbReference>
<name>A0A5N5W0Z9_STRMB</name>
<organism evidence="2 3">
    <name type="scientific">Streptomyces mobaraensis</name>
    <name type="common">Streptoverticillium mobaraense</name>
    <dbReference type="NCBI Taxonomy" id="35621"/>
    <lineage>
        <taxon>Bacteria</taxon>
        <taxon>Bacillati</taxon>
        <taxon>Actinomycetota</taxon>
        <taxon>Actinomycetes</taxon>
        <taxon>Kitasatosporales</taxon>
        <taxon>Streptomycetaceae</taxon>
        <taxon>Streptomyces</taxon>
    </lineage>
</organism>
<dbReference type="PROSITE" id="PS51186">
    <property type="entry name" value="GNAT"/>
    <property type="match status" value="1"/>
</dbReference>
<dbReference type="CDD" id="cd04301">
    <property type="entry name" value="NAT_SF"/>
    <property type="match status" value="1"/>
</dbReference>